<protein>
    <recommendedName>
        <fullName evidence="2">G domain-containing protein</fullName>
    </recommendedName>
</protein>
<dbReference type="GO" id="GO:0005525">
    <property type="term" value="F:GTP binding"/>
    <property type="evidence" value="ECO:0007669"/>
    <property type="project" value="InterPro"/>
</dbReference>
<dbReference type="Gene3D" id="3.40.50.300">
    <property type="entry name" value="P-loop containing nucleotide triphosphate hydrolases"/>
    <property type="match status" value="1"/>
</dbReference>
<feature type="domain" description="G" evidence="2">
    <location>
        <begin position="9"/>
        <end position="73"/>
    </location>
</feature>
<gene>
    <name evidence="3" type="ORF">NLI96_g5618</name>
</gene>
<comment type="caution">
    <text evidence="3">The sequence shown here is derived from an EMBL/GenBank/DDBJ whole genome shotgun (WGS) entry which is preliminary data.</text>
</comment>
<evidence type="ECO:0000313" key="3">
    <source>
        <dbReference type="EMBL" id="KAJ3484492.1"/>
    </source>
</evidence>
<evidence type="ECO:0000259" key="2">
    <source>
        <dbReference type="Pfam" id="PF01926"/>
    </source>
</evidence>
<dbReference type="AlphaFoldDB" id="A0AAD5YGS6"/>
<name>A0AAD5YGS6_9APHY</name>
<reference evidence="3" key="1">
    <citation type="submission" date="2022-07" db="EMBL/GenBank/DDBJ databases">
        <title>Genome Sequence of Physisporinus lineatus.</title>
        <authorList>
            <person name="Buettner E."/>
        </authorList>
    </citation>
    <scope>NUCLEOTIDE SEQUENCE</scope>
    <source>
        <strain evidence="3">VT162</strain>
    </source>
</reference>
<dbReference type="EMBL" id="JANAWD010000187">
    <property type="protein sequence ID" value="KAJ3484492.1"/>
    <property type="molecule type" value="Genomic_DNA"/>
</dbReference>
<dbReference type="CDD" id="cd00882">
    <property type="entry name" value="Ras_like_GTPase"/>
    <property type="match status" value="1"/>
</dbReference>
<evidence type="ECO:0000313" key="4">
    <source>
        <dbReference type="Proteomes" id="UP001212997"/>
    </source>
</evidence>
<feature type="coiled-coil region" evidence="1">
    <location>
        <begin position="224"/>
        <end position="284"/>
    </location>
</feature>
<dbReference type="SUPFAM" id="SSF52540">
    <property type="entry name" value="P-loop containing nucleoside triphosphate hydrolases"/>
    <property type="match status" value="1"/>
</dbReference>
<organism evidence="3 4">
    <name type="scientific">Meripilus lineatus</name>
    <dbReference type="NCBI Taxonomy" id="2056292"/>
    <lineage>
        <taxon>Eukaryota</taxon>
        <taxon>Fungi</taxon>
        <taxon>Dikarya</taxon>
        <taxon>Basidiomycota</taxon>
        <taxon>Agaricomycotina</taxon>
        <taxon>Agaricomycetes</taxon>
        <taxon>Polyporales</taxon>
        <taxon>Meripilaceae</taxon>
        <taxon>Meripilus</taxon>
    </lineage>
</organism>
<dbReference type="Pfam" id="PF01926">
    <property type="entry name" value="MMR_HSR1"/>
    <property type="match status" value="1"/>
</dbReference>
<dbReference type="Proteomes" id="UP001212997">
    <property type="component" value="Unassembled WGS sequence"/>
</dbReference>
<dbReference type="InterPro" id="IPR006073">
    <property type="entry name" value="GTP-bd"/>
</dbReference>
<keyword evidence="4" id="KW-1185">Reference proteome</keyword>
<keyword evidence="1" id="KW-0175">Coiled coil</keyword>
<sequence>MTTTAPLLVAIMGATGTGKSTFVNIASGGTFGVGNGLISCTSQVAISQPFDVFGRKAVLIDTPGFDDTNMSDIDILKMIAVHLNMSYEAGMKLSGIIYMHRISDFRMGGISRRNFNMFRKLCGETTLKNVLIVTTMWGLVDPAVAEAREKELMQDDRLFKPVLDKGAIMVRHDNTQKMAHAIIHRILENHPMPLQIQKEMVEEKKDISETAAAVELDRELAAMAEKHKRDLAQVRVEMEEAISARDEEAKQELQEMRTELEEKLRQNEHDRTRLSEEYAAEKQRADETLALIQADIAEQRSARIEGEKRFGEMQQMWMESNHKAAEERALMLQQMTALANRPVERRICAIQ</sequence>
<accession>A0AAD5YGS6</accession>
<dbReference type="InterPro" id="IPR027417">
    <property type="entry name" value="P-loop_NTPase"/>
</dbReference>
<proteinExistence type="predicted"/>
<evidence type="ECO:0000256" key="1">
    <source>
        <dbReference type="SAM" id="Coils"/>
    </source>
</evidence>